<feature type="compositionally biased region" description="Polar residues" evidence="1">
    <location>
        <begin position="92"/>
        <end position="110"/>
    </location>
</feature>
<gene>
    <name evidence="2" type="ORF">UTRI_03405_B</name>
</gene>
<sequence>MTGTTELFGLGQHSQPRPPKARTCIATLSLDTPPPPLPLRSGPRTHTTAPCRGTGPSTQKQGNLRRTRTTGCMKAIKHPNLQMGGEGDRSRSGPSSVDSVKQSKPISPLTSHRKSKLVTSLGSSLRLHRKRWGAGTDNQLDTVGKGERHTKSKLEALSVGPRWRCVAEEILGKEGLLFPSSRLRI</sequence>
<organism evidence="2 3">
    <name type="scientific">Ustilago trichophora</name>
    <dbReference type="NCBI Taxonomy" id="86804"/>
    <lineage>
        <taxon>Eukaryota</taxon>
        <taxon>Fungi</taxon>
        <taxon>Dikarya</taxon>
        <taxon>Basidiomycota</taxon>
        <taxon>Ustilaginomycotina</taxon>
        <taxon>Ustilaginomycetes</taxon>
        <taxon>Ustilaginales</taxon>
        <taxon>Ustilaginaceae</taxon>
        <taxon>Ustilago</taxon>
    </lineage>
</organism>
<accession>A0A5C3E1Y1</accession>
<evidence type="ECO:0000313" key="3">
    <source>
        <dbReference type="Proteomes" id="UP000324022"/>
    </source>
</evidence>
<dbReference type="EMBL" id="OOIN01000006">
    <property type="protein sequence ID" value="SPO24050.1"/>
    <property type="molecule type" value="Genomic_DNA"/>
</dbReference>
<proteinExistence type="predicted"/>
<dbReference type="Proteomes" id="UP000324022">
    <property type="component" value="Unassembled WGS sequence"/>
</dbReference>
<protein>
    <submittedName>
        <fullName evidence="2">Uncharacterized protein</fullName>
    </submittedName>
</protein>
<evidence type="ECO:0000256" key="1">
    <source>
        <dbReference type="SAM" id="MobiDB-lite"/>
    </source>
</evidence>
<evidence type="ECO:0000313" key="2">
    <source>
        <dbReference type="EMBL" id="SPO24050.1"/>
    </source>
</evidence>
<dbReference type="AlphaFoldDB" id="A0A5C3E1Y1"/>
<keyword evidence="3" id="KW-1185">Reference proteome</keyword>
<feature type="region of interest" description="Disordered" evidence="1">
    <location>
        <begin position="1"/>
        <end position="115"/>
    </location>
</feature>
<reference evidence="2 3" key="1">
    <citation type="submission" date="2018-03" db="EMBL/GenBank/DDBJ databases">
        <authorList>
            <person name="Guldener U."/>
        </authorList>
    </citation>
    <scope>NUCLEOTIDE SEQUENCE [LARGE SCALE GENOMIC DNA]</scope>
    <source>
        <strain evidence="2 3">NBRC100155</strain>
    </source>
</reference>
<name>A0A5C3E1Y1_9BASI</name>